<dbReference type="PANTHER" id="PTHR38445">
    <property type="entry name" value="HTH-TYPE TRANSCRIPTIONAL REPRESSOR YTRA"/>
    <property type="match status" value="1"/>
</dbReference>
<accession>A0A2V3DRJ2</accession>
<comment type="caution">
    <text evidence="5">The sequence shown here is derived from an EMBL/GenBank/DDBJ whole genome shotgun (WGS) entry which is preliminary data.</text>
</comment>
<evidence type="ECO:0000256" key="2">
    <source>
        <dbReference type="ARBA" id="ARBA00023125"/>
    </source>
</evidence>
<sequence>MLTVDPRSALPPFEQLRAQILRLINEGSLAPETRLPTVRKLAADLALAPNTVARAYRELELNGVIETRGRHGTFVCSHEDPIVHQAQKAAADYVHQIRSLGLGDEAARSLLESALEVRSTDLGMP</sequence>
<dbReference type="GO" id="GO:0003700">
    <property type="term" value="F:DNA-binding transcription factor activity"/>
    <property type="evidence" value="ECO:0007669"/>
    <property type="project" value="InterPro"/>
</dbReference>
<evidence type="ECO:0000313" key="5">
    <source>
        <dbReference type="EMBL" id="PXA64764.1"/>
    </source>
</evidence>
<dbReference type="SMART" id="SM00345">
    <property type="entry name" value="HTH_GNTR"/>
    <property type="match status" value="1"/>
</dbReference>
<proteinExistence type="predicted"/>
<organism evidence="5 6">
    <name type="scientific">Arthrobacter psychrochitiniphilus</name>
    <dbReference type="NCBI Taxonomy" id="291045"/>
    <lineage>
        <taxon>Bacteria</taxon>
        <taxon>Bacillati</taxon>
        <taxon>Actinomycetota</taxon>
        <taxon>Actinomycetes</taxon>
        <taxon>Micrococcales</taxon>
        <taxon>Micrococcaceae</taxon>
        <taxon>Arthrobacter</taxon>
    </lineage>
</organism>
<keyword evidence="2" id="KW-0238">DNA-binding</keyword>
<dbReference type="Gene3D" id="1.10.10.10">
    <property type="entry name" value="Winged helix-like DNA-binding domain superfamily/Winged helix DNA-binding domain"/>
    <property type="match status" value="1"/>
</dbReference>
<dbReference type="EMBL" id="QHLZ01000008">
    <property type="protein sequence ID" value="PXA64764.1"/>
    <property type="molecule type" value="Genomic_DNA"/>
</dbReference>
<dbReference type="Proteomes" id="UP000246303">
    <property type="component" value="Unassembled WGS sequence"/>
</dbReference>
<dbReference type="AlphaFoldDB" id="A0A2V3DRJ2"/>
<dbReference type="CDD" id="cd07377">
    <property type="entry name" value="WHTH_GntR"/>
    <property type="match status" value="1"/>
</dbReference>
<protein>
    <submittedName>
        <fullName evidence="5">GntR family transcriptional regulator</fullName>
    </submittedName>
</protein>
<evidence type="ECO:0000313" key="6">
    <source>
        <dbReference type="Proteomes" id="UP000246303"/>
    </source>
</evidence>
<reference evidence="5 6" key="1">
    <citation type="submission" date="2018-05" db="EMBL/GenBank/DDBJ databases">
        <title>Genetic diversity of glacier-inhabiting Cryobacterium bacteria in China and description of Cryobacterium mengkeensis sp. nov. and Arthrobacter glacialis sp. nov.</title>
        <authorList>
            <person name="Liu Q."/>
            <person name="Xin Y.-H."/>
        </authorList>
    </citation>
    <scope>NUCLEOTIDE SEQUENCE [LARGE SCALE GENOMIC DNA]</scope>
    <source>
        <strain evidence="5 6">GP3</strain>
    </source>
</reference>
<evidence type="ECO:0000256" key="1">
    <source>
        <dbReference type="ARBA" id="ARBA00023015"/>
    </source>
</evidence>
<dbReference type="InterPro" id="IPR036388">
    <property type="entry name" value="WH-like_DNA-bd_sf"/>
</dbReference>
<keyword evidence="6" id="KW-1185">Reference proteome</keyword>
<dbReference type="SUPFAM" id="SSF46785">
    <property type="entry name" value="Winged helix' DNA-binding domain"/>
    <property type="match status" value="1"/>
</dbReference>
<name>A0A2V3DRJ2_9MICC</name>
<dbReference type="PROSITE" id="PS50949">
    <property type="entry name" value="HTH_GNTR"/>
    <property type="match status" value="1"/>
</dbReference>
<dbReference type="Pfam" id="PF00392">
    <property type="entry name" value="GntR"/>
    <property type="match status" value="1"/>
</dbReference>
<dbReference type="OrthoDB" id="4307011at2"/>
<dbReference type="InterPro" id="IPR000524">
    <property type="entry name" value="Tscrpt_reg_HTH_GntR"/>
</dbReference>
<dbReference type="PANTHER" id="PTHR38445:SF9">
    <property type="entry name" value="HTH-TYPE TRANSCRIPTIONAL REPRESSOR YTRA"/>
    <property type="match status" value="1"/>
</dbReference>
<keyword evidence="1" id="KW-0805">Transcription regulation</keyword>
<evidence type="ECO:0000256" key="3">
    <source>
        <dbReference type="ARBA" id="ARBA00023163"/>
    </source>
</evidence>
<evidence type="ECO:0000259" key="4">
    <source>
        <dbReference type="PROSITE" id="PS50949"/>
    </source>
</evidence>
<feature type="domain" description="HTH gntR-type" evidence="4">
    <location>
        <begin position="10"/>
        <end position="78"/>
    </location>
</feature>
<dbReference type="GO" id="GO:0003677">
    <property type="term" value="F:DNA binding"/>
    <property type="evidence" value="ECO:0007669"/>
    <property type="project" value="UniProtKB-KW"/>
</dbReference>
<gene>
    <name evidence="5" type="ORF">CVS29_13165</name>
</gene>
<dbReference type="InterPro" id="IPR036390">
    <property type="entry name" value="WH_DNA-bd_sf"/>
</dbReference>
<keyword evidence="3" id="KW-0804">Transcription</keyword>